<gene>
    <name evidence="2" type="ORF">EXN66_Car014954</name>
</gene>
<accession>A0A6G1Q9U5</accession>
<reference evidence="3" key="2">
    <citation type="submission" date="2019-02" db="EMBL/GenBank/DDBJ databases">
        <title>Opniocepnalus argus Var Kimnra genome.</title>
        <authorList>
            <person name="Zhou C."/>
            <person name="Xiao S."/>
        </authorList>
    </citation>
    <scope>NUCLEOTIDE SEQUENCE [LARGE SCALE GENOMIC DNA]</scope>
</reference>
<keyword evidence="1" id="KW-1133">Transmembrane helix</keyword>
<feature type="transmembrane region" description="Helical" evidence="1">
    <location>
        <begin position="94"/>
        <end position="116"/>
    </location>
</feature>
<dbReference type="Proteomes" id="UP000503349">
    <property type="component" value="Chromosome 14"/>
</dbReference>
<protein>
    <submittedName>
        <fullName evidence="2">Uncharacterized protein</fullName>
    </submittedName>
</protein>
<evidence type="ECO:0000313" key="3">
    <source>
        <dbReference type="Proteomes" id="UP000503349"/>
    </source>
</evidence>
<evidence type="ECO:0000256" key="1">
    <source>
        <dbReference type="SAM" id="Phobius"/>
    </source>
</evidence>
<dbReference type="AlphaFoldDB" id="A0A6G1Q9U5"/>
<organism evidence="2 3">
    <name type="scientific">Channa argus</name>
    <name type="common">Northern snakehead</name>
    <name type="synonym">Ophicephalus argus</name>
    <dbReference type="NCBI Taxonomy" id="215402"/>
    <lineage>
        <taxon>Eukaryota</taxon>
        <taxon>Metazoa</taxon>
        <taxon>Chordata</taxon>
        <taxon>Craniata</taxon>
        <taxon>Vertebrata</taxon>
        <taxon>Euteleostomi</taxon>
        <taxon>Actinopterygii</taxon>
        <taxon>Neopterygii</taxon>
        <taxon>Teleostei</taxon>
        <taxon>Neoteleostei</taxon>
        <taxon>Acanthomorphata</taxon>
        <taxon>Anabantaria</taxon>
        <taxon>Anabantiformes</taxon>
        <taxon>Channoidei</taxon>
        <taxon>Channidae</taxon>
        <taxon>Channa</taxon>
    </lineage>
</organism>
<proteinExistence type="predicted"/>
<sequence length="168" mass="18684">MLHPLIIGIVTVNTSLTVIYWTFLLGDAYFKWLMEPEDKPKKENASGGAVLLKLTRPVFEHRQLLQVSKKMEEEAYFLNYIPPAKDAITLPCSVVYVLAGVVLVIVATYAIVGHLIKDLMHDLTDWILGPKPVEDDSEEGGEEIEEAQQLNVCIKADTETQTENGEGG</sequence>
<name>A0A6G1Q9U5_CHAAH</name>
<keyword evidence="1" id="KW-0472">Membrane</keyword>
<dbReference type="EMBL" id="CM015725">
    <property type="protein sequence ID" value="KAF3699267.1"/>
    <property type="molecule type" value="Genomic_DNA"/>
</dbReference>
<keyword evidence="1" id="KW-0812">Transmembrane</keyword>
<feature type="transmembrane region" description="Helical" evidence="1">
    <location>
        <begin position="6"/>
        <end position="30"/>
    </location>
</feature>
<keyword evidence="3" id="KW-1185">Reference proteome</keyword>
<reference evidence="2 3" key="1">
    <citation type="submission" date="2019-02" db="EMBL/GenBank/DDBJ databases">
        <title>Opniocepnalus argus genome.</title>
        <authorList>
            <person name="Zhou C."/>
            <person name="Xiao S."/>
        </authorList>
    </citation>
    <scope>NUCLEOTIDE SEQUENCE [LARGE SCALE GENOMIC DNA]</scope>
    <source>
        <strain evidence="2">OARG1902GOOAL</strain>
        <tissue evidence="2">Muscle</tissue>
    </source>
</reference>
<evidence type="ECO:0000313" key="2">
    <source>
        <dbReference type="EMBL" id="KAF3699267.1"/>
    </source>
</evidence>